<dbReference type="AlphaFoldDB" id="A0AAD1X9I9"/>
<dbReference type="Proteomes" id="UP001295684">
    <property type="component" value="Unassembled WGS sequence"/>
</dbReference>
<evidence type="ECO:0000256" key="1">
    <source>
        <dbReference type="SAM" id="MobiDB-lite"/>
    </source>
</evidence>
<feature type="region of interest" description="Disordered" evidence="1">
    <location>
        <begin position="95"/>
        <end position="131"/>
    </location>
</feature>
<feature type="region of interest" description="Disordered" evidence="1">
    <location>
        <begin position="503"/>
        <end position="536"/>
    </location>
</feature>
<evidence type="ECO:0000313" key="2">
    <source>
        <dbReference type="EMBL" id="CAI2363752.1"/>
    </source>
</evidence>
<keyword evidence="3" id="KW-1185">Reference proteome</keyword>
<organism evidence="2 3">
    <name type="scientific">Euplotes crassus</name>
    <dbReference type="NCBI Taxonomy" id="5936"/>
    <lineage>
        <taxon>Eukaryota</taxon>
        <taxon>Sar</taxon>
        <taxon>Alveolata</taxon>
        <taxon>Ciliophora</taxon>
        <taxon>Intramacronucleata</taxon>
        <taxon>Spirotrichea</taxon>
        <taxon>Hypotrichia</taxon>
        <taxon>Euplotida</taxon>
        <taxon>Euplotidae</taxon>
        <taxon>Moneuplotes</taxon>
    </lineage>
</organism>
<dbReference type="EMBL" id="CAMPGE010004900">
    <property type="protein sequence ID" value="CAI2363752.1"/>
    <property type="molecule type" value="Genomic_DNA"/>
</dbReference>
<sequence length="556" mass="63236">MDLSPLKSNIKKRRKKTFKKLSVAQVPQIVISRAISKKFNNNNRVVKSKSRSGSRKSTGRKKKSFIYLKKRGRSNEKEKDQNILLPPLFMQHIGSQVKLPKIQTSKGRRKSKKSARGSASRSKSGKRKKTLAKISVKSNNSFKGLKCGALTPSRIANYITKNNSSSRRIDPSKKGKSISDFKVYPITKRNPRFSKIENSPLYAALPKNLKSQLQSRPQKYGSSKDIKPVAKASSTSEFSSAISKLKASHTPSHKEIKLNKQYHYKASFESPFNKKHDTSQISENEFASFVEAKLNLTSMVQNSKTIEDMVKTPRNGSYLQCSASKDSPMRKKSPKEIKIVQVPEETDLYQETNLVKGRAPNSKNFIVNKIFKKKKNAIKYILKRKENTQNKPIINRLNKPPLTLEEAEDKQNELSKFTFNPKQDQSSALDSQIGYIRVENPDQKEEIKRSPKLLNNDRSSYTNFIEEPQVSNIQFEPCNYINDSCSDSSEKIKDVNLSDLMHSVSSQSREGSPESCFESRAKYDDSPTPVKPNERYRFINPSDESLVVLQESESFQ</sequence>
<evidence type="ECO:0000313" key="3">
    <source>
        <dbReference type="Proteomes" id="UP001295684"/>
    </source>
</evidence>
<reference evidence="2" key="1">
    <citation type="submission" date="2023-07" db="EMBL/GenBank/DDBJ databases">
        <authorList>
            <consortium name="AG Swart"/>
            <person name="Singh M."/>
            <person name="Singh A."/>
            <person name="Seah K."/>
            <person name="Emmerich C."/>
        </authorList>
    </citation>
    <scope>NUCLEOTIDE SEQUENCE</scope>
    <source>
        <strain evidence="2">DP1</strain>
    </source>
</reference>
<feature type="compositionally biased region" description="Basic residues" evidence="1">
    <location>
        <begin position="46"/>
        <end position="72"/>
    </location>
</feature>
<accession>A0AAD1X9I9</accession>
<gene>
    <name evidence="2" type="ORF">ECRASSUSDP1_LOCUS5089</name>
</gene>
<name>A0AAD1X9I9_EUPCR</name>
<feature type="compositionally biased region" description="Basic residues" evidence="1">
    <location>
        <begin position="106"/>
        <end position="115"/>
    </location>
</feature>
<comment type="caution">
    <text evidence="2">The sequence shown here is derived from an EMBL/GenBank/DDBJ whole genome shotgun (WGS) entry which is preliminary data.</text>
</comment>
<feature type="region of interest" description="Disordered" evidence="1">
    <location>
        <begin position="41"/>
        <end position="83"/>
    </location>
</feature>
<protein>
    <submittedName>
        <fullName evidence="2">Uncharacterized protein</fullName>
    </submittedName>
</protein>
<proteinExistence type="predicted"/>